<evidence type="ECO:0000256" key="2">
    <source>
        <dbReference type="SAM" id="MobiDB-lite"/>
    </source>
</evidence>
<dbReference type="InterPro" id="IPR019734">
    <property type="entry name" value="TPR_rpt"/>
</dbReference>
<dbReference type="PANTHER" id="PTHR46014">
    <property type="entry name" value="TETRATRICOPEPTIDE REPEAT PROTEIN 1"/>
    <property type="match status" value="1"/>
</dbReference>
<gene>
    <name evidence="3" type="ORF">BJ554DRAFT_6432</name>
</gene>
<dbReference type="EMBL" id="JAEFCI010003743">
    <property type="protein sequence ID" value="KAG5461383.1"/>
    <property type="molecule type" value="Genomic_DNA"/>
</dbReference>
<dbReference type="SUPFAM" id="SSF48452">
    <property type="entry name" value="TPR-like"/>
    <property type="match status" value="1"/>
</dbReference>
<sequence length="450" mass="48070">MTVEEDAAAAACAAPAQAVATHEERRAGRRGGAAGCPGGVLTDGPSCAEPKSEEARGPGLSAASGARGESRPSAAASGATGTATHPAATDQSNGEDVDVRTERGDGEEGGGGGVGRGALISFFPRGFLRNRLPGSFLFGKVVNFHTLTVRDHISPPPLPPPSSDLQKLVARANDLRIDANVKFADGRYDDALDVYREAVDLLPVDRPERALVLGNMAACYLKQVRPKLASRFLWLSSRSEAAAGGGEGAPRWWRLGRGERKRDAPGLIIRFLAGKICGSSRESDRRCAVSSLSPSRALARLSLGARGGRLKRFFCQFVYPERRWRLRRVVALAANPTYTKALLRRAQANERIGSWSSLTSSLEGSEPPQNARAIYFPSTVEHAGRLSDSPPLSAHAYLRDEPNRAFGRQNPKKGKLKGLGNSILGKFGLSTENFQMVPNGEGGYSVNFKK</sequence>
<feature type="repeat" description="TPR" evidence="1">
    <location>
        <begin position="172"/>
        <end position="205"/>
    </location>
</feature>
<name>A0A8H7ZXK3_9FUNG</name>
<evidence type="ECO:0000256" key="1">
    <source>
        <dbReference type="PROSITE-ProRule" id="PRU00339"/>
    </source>
</evidence>
<dbReference type="PROSITE" id="PS50005">
    <property type="entry name" value="TPR"/>
    <property type="match status" value="1"/>
</dbReference>
<dbReference type="InterPro" id="IPR011990">
    <property type="entry name" value="TPR-like_helical_dom_sf"/>
</dbReference>
<organism evidence="3 4">
    <name type="scientific">Olpidium bornovanus</name>
    <dbReference type="NCBI Taxonomy" id="278681"/>
    <lineage>
        <taxon>Eukaryota</taxon>
        <taxon>Fungi</taxon>
        <taxon>Fungi incertae sedis</taxon>
        <taxon>Olpidiomycota</taxon>
        <taxon>Olpidiomycotina</taxon>
        <taxon>Olpidiomycetes</taxon>
        <taxon>Olpidiales</taxon>
        <taxon>Olpidiaceae</taxon>
        <taxon>Olpidium</taxon>
    </lineage>
</organism>
<feature type="region of interest" description="Disordered" evidence="2">
    <location>
        <begin position="1"/>
        <end position="115"/>
    </location>
</feature>
<evidence type="ECO:0000313" key="4">
    <source>
        <dbReference type="Proteomes" id="UP000673691"/>
    </source>
</evidence>
<keyword evidence="4" id="KW-1185">Reference proteome</keyword>
<keyword evidence="1" id="KW-0802">TPR repeat</keyword>
<accession>A0A8H7ZXK3</accession>
<feature type="compositionally biased region" description="Basic and acidic residues" evidence="2">
    <location>
        <begin position="97"/>
        <end position="106"/>
    </location>
</feature>
<dbReference type="Gene3D" id="1.25.40.10">
    <property type="entry name" value="Tetratricopeptide repeat domain"/>
    <property type="match status" value="1"/>
</dbReference>
<dbReference type="AlphaFoldDB" id="A0A8H7ZXK3"/>
<proteinExistence type="predicted"/>
<protein>
    <submittedName>
        <fullName evidence="3">Uncharacterized protein</fullName>
    </submittedName>
</protein>
<dbReference type="PANTHER" id="PTHR46014:SF1">
    <property type="entry name" value="TETRATRICOPEPTIDE REPEAT PROTEIN 1"/>
    <property type="match status" value="1"/>
</dbReference>
<evidence type="ECO:0000313" key="3">
    <source>
        <dbReference type="EMBL" id="KAG5461383.1"/>
    </source>
</evidence>
<dbReference type="Proteomes" id="UP000673691">
    <property type="component" value="Unassembled WGS sequence"/>
</dbReference>
<dbReference type="OrthoDB" id="1872379at2759"/>
<feature type="compositionally biased region" description="Low complexity" evidence="2">
    <location>
        <begin position="72"/>
        <end position="89"/>
    </location>
</feature>
<feature type="compositionally biased region" description="Low complexity" evidence="2">
    <location>
        <begin position="8"/>
        <end position="20"/>
    </location>
</feature>
<reference evidence="3 4" key="1">
    <citation type="journal article" name="Sci. Rep.">
        <title>Genome-scale phylogenetic analyses confirm Olpidium as the closest living zoosporic fungus to the non-flagellated, terrestrial fungi.</title>
        <authorList>
            <person name="Chang Y."/>
            <person name="Rochon D."/>
            <person name="Sekimoto S."/>
            <person name="Wang Y."/>
            <person name="Chovatia M."/>
            <person name="Sandor L."/>
            <person name="Salamov A."/>
            <person name="Grigoriev I.V."/>
            <person name="Stajich J.E."/>
            <person name="Spatafora J.W."/>
        </authorList>
    </citation>
    <scope>NUCLEOTIDE SEQUENCE [LARGE SCALE GENOMIC DNA]</scope>
    <source>
        <strain evidence="3">S191</strain>
    </source>
</reference>
<comment type="caution">
    <text evidence="3">The sequence shown here is derived from an EMBL/GenBank/DDBJ whole genome shotgun (WGS) entry which is preliminary data.</text>
</comment>
<dbReference type="InterPro" id="IPR052769">
    <property type="entry name" value="TPR_domain_protein"/>
</dbReference>